<proteinExistence type="predicted"/>
<sequence length="85" mass="10024">MRKTIKEHEEKQQKSTVKEPEQGAVPAYLLDRQKQTTGAVLSNAIKQKRKEKAGKYNVPLPKPQNEHIELHRKRFGRRLDHEERL</sequence>
<dbReference type="WBParaSite" id="ES5_v2.g16530.t1">
    <property type="protein sequence ID" value="ES5_v2.g16530.t1"/>
    <property type="gene ID" value="ES5_v2.g16530"/>
</dbReference>
<protein>
    <submittedName>
        <fullName evidence="2">Uncharacterized protein</fullName>
    </submittedName>
</protein>
<evidence type="ECO:0000313" key="1">
    <source>
        <dbReference type="Proteomes" id="UP000887579"/>
    </source>
</evidence>
<name>A0AC34FGI1_9BILA</name>
<organism evidence="1 2">
    <name type="scientific">Panagrolaimus sp. ES5</name>
    <dbReference type="NCBI Taxonomy" id="591445"/>
    <lineage>
        <taxon>Eukaryota</taxon>
        <taxon>Metazoa</taxon>
        <taxon>Ecdysozoa</taxon>
        <taxon>Nematoda</taxon>
        <taxon>Chromadorea</taxon>
        <taxon>Rhabditida</taxon>
        <taxon>Tylenchina</taxon>
        <taxon>Panagrolaimomorpha</taxon>
        <taxon>Panagrolaimoidea</taxon>
        <taxon>Panagrolaimidae</taxon>
        <taxon>Panagrolaimus</taxon>
    </lineage>
</organism>
<reference evidence="2" key="1">
    <citation type="submission" date="2022-11" db="UniProtKB">
        <authorList>
            <consortium name="WormBaseParasite"/>
        </authorList>
    </citation>
    <scope>IDENTIFICATION</scope>
</reference>
<evidence type="ECO:0000313" key="2">
    <source>
        <dbReference type="WBParaSite" id="ES5_v2.g16530.t1"/>
    </source>
</evidence>
<accession>A0AC34FGI1</accession>
<dbReference type="Proteomes" id="UP000887579">
    <property type="component" value="Unplaced"/>
</dbReference>